<protein>
    <submittedName>
        <fullName evidence="1">Uncharacterized protein</fullName>
    </submittedName>
</protein>
<reference evidence="2" key="1">
    <citation type="journal article" date="2010" name="Nat. Biotechnol.">
        <title>Draft genome sequence of the oilseed species Ricinus communis.</title>
        <authorList>
            <person name="Chan A.P."/>
            <person name="Crabtree J."/>
            <person name="Zhao Q."/>
            <person name="Lorenzi H."/>
            <person name="Orvis J."/>
            <person name="Puiu D."/>
            <person name="Melake-Berhan A."/>
            <person name="Jones K.M."/>
            <person name="Redman J."/>
            <person name="Chen G."/>
            <person name="Cahoon E.B."/>
            <person name="Gedil M."/>
            <person name="Stanke M."/>
            <person name="Haas B.J."/>
            <person name="Wortman J.R."/>
            <person name="Fraser-Liggett C.M."/>
            <person name="Ravel J."/>
            <person name="Rabinowicz P.D."/>
        </authorList>
    </citation>
    <scope>NUCLEOTIDE SEQUENCE [LARGE SCALE GENOMIC DNA]</scope>
    <source>
        <strain evidence="2">cv. Hale</strain>
    </source>
</reference>
<proteinExistence type="predicted"/>
<dbReference type="EMBL" id="EQ975245">
    <property type="protein sequence ID" value="EEF27671.1"/>
    <property type="molecule type" value="Genomic_DNA"/>
</dbReference>
<gene>
    <name evidence="1" type="ORF">RCOM_0186030</name>
</gene>
<evidence type="ECO:0000313" key="2">
    <source>
        <dbReference type="Proteomes" id="UP000008311"/>
    </source>
</evidence>
<dbReference type="InParanoid" id="B9T8Z4"/>
<sequence length="62" mass="6215">MAGADPVAVEDLIARLPICVPCNDLFGSCERRGARVAIGDVTISVDGNTVDAGVSGGDIMPG</sequence>
<dbReference type="Proteomes" id="UP000008311">
    <property type="component" value="Unassembled WGS sequence"/>
</dbReference>
<name>B9T8Z4_RICCO</name>
<keyword evidence="2" id="KW-1185">Reference proteome</keyword>
<dbReference type="AlphaFoldDB" id="B9T8Z4"/>
<organism evidence="1 2">
    <name type="scientific">Ricinus communis</name>
    <name type="common">Castor bean</name>
    <dbReference type="NCBI Taxonomy" id="3988"/>
    <lineage>
        <taxon>Eukaryota</taxon>
        <taxon>Viridiplantae</taxon>
        <taxon>Streptophyta</taxon>
        <taxon>Embryophyta</taxon>
        <taxon>Tracheophyta</taxon>
        <taxon>Spermatophyta</taxon>
        <taxon>Magnoliopsida</taxon>
        <taxon>eudicotyledons</taxon>
        <taxon>Gunneridae</taxon>
        <taxon>Pentapetalae</taxon>
        <taxon>rosids</taxon>
        <taxon>fabids</taxon>
        <taxon>Malpighiales</taxon>
        <taxon>Euphorbiaceae</taxon>
        <taxon>Acalyphoideae</taxon>
        <taxon>Acalypheae</taxon>
        <taxon>Ricinus</taxon>
    </lineage>
</organism>
<accession>B9T8Z4</accession>
<evidence type="ECO:0000313" key="1">
    <source>
        <dbReference type="EMBL" id="EEF27671.1"/>
    </source>
</evidence>